<evidence type="ECO:0000256" key="9">
    <source>
        <dbReference type="ARBA" id="ARBA00032005"/>
    </source>
</evidence>
<organism evidence="17 18">
    <name type="scientific">Marininema halotolerans</name>
    <dbReference type="NCBI Taxonomy" id="1155944"/>
    <lineage>
        <taxon>Bacteria</taxon>
        <taxon>Bacillati</taxon>
        <taxon>Bacillota</taxon>
        <taxon>Bacilli</taxon>
        <taxon>Bacillales</taxon>
        <taxon>Thermoactinomycetaceae</taxon>
        <taxon>Marininema</taxon>
    </lineage>
</organism>
<dbReference type="PANTHER" id="PTHR11644">
    <property type="entry name" value="CYTIDINE DEAMINASE"/>
    <property type="match status" value="1"/>
</dbReference>
<evidence type="ECO:0000256" key="14">
    <source>
        <dbReference type="PIRSR" id="PIRSR606262-3"/>
    </source>
</evidence>
<dbReference type="PROSITE" id="PS00903">
    <property type="entry name" value="CYT_DCMP_DEAMINASES_1"/>
    <property type="match status" value="1"/>
</dbReference>
<dbReference type="Gene3D" id="3.40.140.10">
    <property type="entry name" value="Cytidine Deaminase, domain 2"/>
    <property type="match status" value="1"/>
</dbReference>
<feature type="binding site" evidence="14">
    <location>
        <position position="53"/>
    </location>
    <ligand>
        <name>Zn(2+)</name>
        <dbReference type="ChEBI" id="CHEBI:29105"/>
        <note>catalytic</note>
    </ligand>
</feature>
<dbReference type="NCBIfam" id="TIGR01354">
    <property type="entry name" value="cyt_deam_tetra"/>
    <property type="match status" value="1"/>
</dbReference>
<feature type="binding site" evidence="14">
    <location>
        <position position="89"/>
    </location>
    <ligand>
        <name>Zn(2+)</name>
        <dbReference type="ChEBI" id="CHEBI:29105"/>
        <note>catalytic</note>
    </ligand>
</feature>
<feature type="binding site" evidence="14">
    <location>
        <position position="86"/>
    </location>
    <ligand>
        <name>Zn(2+)</name>
        <dbReference type="ChEBI" id="CHEBI:29105"/>
        <note>catalytic</note>
    </ligand>
</feature>
<name>A0A1I6SYG2_9BACL</name>
<accession>A0A1I6SYG2</accession>
<comment type="function">
    <text evidence="2 15">This enzyme scavenges exogenous and endogenous cytidine and 2'-deoxycytidine for UMP synthesis.</text>
</comment>
<dbReference type="GO" id="GO:0008270">
    <property type="term" value="F:zinc ion binding"/>
    <property type="evidence" value="ECO:0007669"/>
    <property type="project" value="UniProtKB-UniRule"/>
</dbReference>
<evidence type="ECO:0000256" key="6">
    <source>
        <dbReference type="ARBA" id="ARBA00022723"/>
    </source>
</evidence>
<evidence type="ECO:0000313" key="17">
    <source>
        <dbReference type="EMBL" id="SFS82025.1"/>
    </source>
</evidence>
<dbReference type="EMBL" id="FPAA01000008">
    <property type="protein sequence ID" value="SFS82025.1"/>
    <property type="molecule type" value="Genomic_DNA"/>
</dbReference>
<dbReference type="CDD" id="cd01283">
    <property type="entry name" value="cytidine_deaminase"/>
    <property type="match status" value="1"/>
</dbReference>
<dbReference type="EC" id="3.5.4.5" evidence="4 15"/>
<dbReference type="GO" id="GO:0004126">
    <property type="term" value="F:cytidine deaminase activity"/>
    <property type="evidence" value="ECO:0007669"/>
    <property type="project" value="UniProtKB-UniRule"/>
</dbReference>
<keyword evidence="7 15" id="KW-0378">Hydrolase</keyword>
<dbReference type="FunFam" id="3.40.140.10:FF:000008">
    <property type="entry name" value="Cytidine deaminase"/>
    <property type="match status" value="1"/>
</dbReference>
<evidence type="ECO:0000256" key="3">
    <source>
        <dbReference type="ARBA" id="ARBA00006576"/>
    </source>
</evidence>
<dbReference type="GO" id="GO:0055086">
    <property type="term" value="P:nucleobase-containing small molecule metabolic process"/>
    <property type="evidence" value="ECO:0007669"/>
    <property type="project" value="UniProtKB-ARBA"/>
</dbReference>
<dbReference type="GO" id="GO:0005829">
    <property type="term" value="C:cytosol"/>
    <property type="evidence" value="ECO:0007669"/>
    <property type="project" value="TreeGrafter"/>
</dbReference>
<evidence type="ECO:0000256" key="12">
    <source>
        <dbReference type="PIRSR" id="PIRSR606262-1"/>
    </source>
</evidence>
<evidence type="ECO:0000259" key="16">
    <source>
        <dbReference type="PROSITE" id="PS51747"/>
    </source>
</evidence>
<dbReference type="GO" id="GO:0042802">
    <property type="term" value="F:identical protein binding"/>
    <property type="evidence" value="ECO:0007669"/>
    <property type="project" value="UniProtKB-ARBA"/>
</dbReference>
<keyword evidence="6 14" id="KW-0479">Metal-binding</keyword>
<evidence type="ECO:0000256" key="7">
    <source>
        <dbReference type="ARBA" id="ARBA00022801"/>
    </source>
</evidence>
<comment type="similarity">
    <text evidence="3 15">Belongs to the cytidine and deoxycytidylate deaminase family.</text>
</comment>
<keyword evidence="8 14" id="KW-0862">Zinc</keyword>
<evidence type="ECO:0000256" key="8">
    <source>
        <dbReference type="ARBA" id="ARBA00022833"/>
    </source>
</evidence>
<feature type="active site" description="Proton donor" evidence="12">
    <location>
        <position position="55"/>
    </location>
</feature>
<reference evidence="18" key="1">
    <citation type="submission" date="2016-10" db="EMBL/GenBank/DDBJ databases">
        <authorList>
            <person name="Varghese N."/>
            <person name="Submissions S."/>
        </authorList>
    </citation>
    <scope>NUCLEOTIDE SEQUENCE [LARGE SCALE GENOMIC DNA]</scope>
    <source>
        <strain evidence="18">DSM 45789</strain>
    </source>
</reference>
<dbReference type="GO" id="GO:0072527">
    <property type="term" value="P:pyrimidine-containing compound metabolic process"/>
    <property type="evidence" value="ECO:0007669"/>
    <property type="project" value="UniProtKB-ARBA"/>
</dbReference>
<evidence type="ECO:0000256" key="15">
    <source>
        <dbReference type="RuleBase" id="RU364006"/>
    </source>
</evidence>
<dbReference type="SUPFAM" id="SSF53927">
    <property type="entry name" value="Cytidine deaminase-like"/>
    <property type="match status" value="1"/>
</dbReference>
<dbReference type="InterPro" id="IPR016193">
    <property type="entry name" value="Cytidine_deaminase-like"/>
</dbReference>
<comment type="cofactor">
    <cofactor evidence="1 14 15">
        <name>Zn(2+)</name>
        <dbReference type="ChEBI" id="CHEBI:29105"/>
    </cofactor>
</comment>
<evidence type="ECO:0000256" key="13">
    <source>
        <dbReference type="PIRSR" id="PIRSR606262-2"/>
    </source>
</evidence>
<feature type="binding site" evidence="13">
    <location>
        <begin position="42"/>
        <end position="48"/>
    </location>
    <ligand>
        <name>substrate</name>
    </ligand>
</feature>
<dbReference type="PANTHER" id="PTHR11644:SF2">
    <property type="entry name" value="CYTIDINE DEAMINASE"/>
    <property type="match status" value="1"/>
</dbReference>
<dbReference type="RefSeq" id="WP_091837633.1">
    <property type="nucleotide sequence ID" value="NZ_FPAA01000008.1"/>
</dbReference>
<feature type="domain" description="CMP/dCMP-type deaminase" evidence="16">
    <location>
        <begin position="1"/>
        <end position="128"/>
    </location>
</feature>
<evidence type="ECO:0000256" key="1">
    <source>
        <dbReference type="ARBA" id="ARBA00001947"/>
    </source>
</evidence>
<evidence type="ECO:0000256" key="10">
    <source>
        <dbReference type="ARBA" id="ARBA00049252"/>
    </source>
</evidence>
<dbReference type="InterPro" id="IPR006262">
    <property type="entry name" value="Cyt_deam_tetra"/>
</dbReference>
<evidence type="ECO:0000256" key="11">
    <source>
        <dbReference type="ARBA" id="ARBA00049558"/>
    </source>
</evidence>
<dbReference type="InterPro" id="IPR002125">
    <property type="entry name" value="CMP_dCMP_dom"/>
</dbReference>
<proteinExistence type="inferred from homology"/>
<dbReference type="InterPro" id="IPR016192">
    <property type="entry name" value="APOBEC/CMP_deaminase_Zn-bd"/>
</dbReference>
<dbReference type="OrthoDB" id="9795347at2"/>
<dbReference type="Proteomes" id="UP000198660">
    <property type="component" value="Unassembled WGS sequence"/>
</dbReference>
<dbReference type="PROSITE" id="PS51747">
    <property type="entry name" value="CYT_DCMP_DEAMINASES_2"/>
    <property type="match status" value="1"/>
</dbReference>
<evidence type="ECO:0000256" key="2">
    <source>
        <dbReference type="ARBA" id="ARBA00003949"/>
    </source>
</evidence>
<evidence type="ECO:0000256" key="5">
    <source>
        <dbReference type="ARBA" id="ARBA00018266"/>
    </source>
</evidence>
<evidence type="ECO:0000256" key="4">
    <source>
        <dbReference type="ARBA" id="ARBA00012783"/>
    </source>
</evidence>
<dbReference type="Pfam" id="PF00383">
    <property type="entry name" value="dCMP_cyt_deam_1"/>
    <property type="match status" value="1"/>
</dbReference>
<comment type="catalytic activity">
    <reaction evidence="10 15">
        <text>2'-deoxycytidine + H2O + H(+) = 2'-deoxyuridine + NH4(+)</text>
        <dbReference type="Rhea" id="RHEA:13433"/>
        <dbReference type="ChEBI" id="CHEBI:15377"/>
        <dbReference type="ChEBI" id="CHEBI:15378"/>
        <dbReference type="ChEBI" id="CHEBI:15698"/>
        <dbReference type="ChEBI" id="CHEBI:16450"/>
        <dbReference type="ChEBI" id="CHEBI:28938"/>
        <dbReference type="EC" id="3.5.4.5"/>
    </reaction>
</comment>
<comment type="catalytic activity">
    <reaction evidence="11 15">
        <text>cytidine + H2O + H(+) = uridine + NH4(+)</text>
        <dbReference type="Rhea" id="RHEA:16069"/>
        <dbReference type="ChEBI" id="CHEBI:15377"/>
        <dbReference type="ChEBI" id="CHEBI:15378"/>
        <dbReference type="ChEBI" id="CHEBI:16704"/>
        <dbReference type="ChEBI" id="CHEBI:17562"/>
        <dbReference type="ChEBI" id="CHEBI:28938"/>
        <dbReference type="EC" id="3.5.4.5"/>
    </reaction>
</comment>
<dbReference type="InterPro" id="IPR050202">
    <property type="entry name" value="Cyt/Deoxycyt_deaminase"/>
</dbReference>
<evidence type="ECO:0000313" key="18">
    <source>
        <dbReference type="Proteomes" id="UP000198660"/>
    </source>
</evidence>
<sequence length="134" mass="14211">MDYEQLVQAAINAREKAYVPYSEFKVGAAILTSDGKIIQGCNVENASYGLANCAERTALFKAISDGDTDFVAMAVVADTDGPVAPCGACRQVLVELCPPRMPVVLSNLANQTSLTTVHDLLPGAFTKEDLNDAD</sequence>
<gene>
    <name evidence="17" type="ORF">SAMN05444972_108132</name>
</gene>
<protein>
    <recommendedName>
        <fullName evidence="5 15">Cytidine deaminase</fullName>
        <ecNumber evidence="4 15">3.5.4.5</ecNumber>
    </recommendedName>
    <alternativeName>
        <fullName evidence="9 15">Cytidine aminohydrolase</fullName>
    </alternativeName>
</protein>
<keyword evidence="18" id="KW-1185">Reference proteome</keyword>
<dbReference type="NCBIfam" id="NF004064">
    <property type="entry name" value="PRK05578.1"/>
    <property type="match status" value="1"/>
</dbReference>
<dbReference type="AlphaFoldDB" id="A0A1I6SYG2"/>